<evidence type="ECO:0000256" key="2">
    <source>
        <dbReference type="ARBA" id="ARBA00022692"/>
    </source>
</evidence>
<dbReference type="PANTHER" id="PTHR12714:SF24">
    <property type="entry name" value="SLR1182 PROTEIN"/>
    <property type="match status" value="1"/>
</dbReference>
<keyword evidence="4 5" id="KW-0472">Membrane</keyword>
<dbReference type="GO" id="GO:0032259">
    <property type="term" value="P:methylation"/>
    <property type="evidence" value="ECO:0007669"/>
    <property type="project" value="UniProtKB-KW"/>
</dbReference>
<keyword evidence="6" id="KW-0808">Transferase</keyword>
<dbReference type="RefSeq" id="WP_246454865.1">
    <property type="nucleotide sequence ID" value="NZ_AP027362.1"/>
</dbReference>
<keyword evidence="7" id="KW-1185">Reference proteome</keyword>
<dbReference type="AlphaFoldDB" id="A0A7X0TSF3"/>
<evidence type="ECO:0000256" key="3">
    <source>
        <dbReference type="ARBA" id="ARBA00022989"/>
    </source>
</evidence>
<feature type="transmembrane region" description="Helical" evidence="5">
    <location>
        <begin position="96"/>
        <end position="123"/>
    </location>
</feature>
<comment type="caution">
    <text evidence="6">The sequence shown here is derived from an EMBL/GenBank/DDBJ whole genome shotgun (WGS) entry which is preliminary data.</text>
</comment>
<evidence type="ECO:0000256" key="5">
    <source>
        <dbReference type="SAM" id="Phobius"/>
    </source>
</evidence>
<evidence type="ECO:0000256" key="1">
    <source>
        <dbReference type="ARBA" id="ARBA00004127"/>
    </source>
</evidence>
<protein>
    <submittedName>
        <fullName evidence="6">Protein-S-isoprenylcysteine O-methyltransferase Ste14</fullName>
    </submittedName>
</protein>
<keyword evidence="6" id="KW-0489">Methyltransferase</keyword>
<evidence type="ECO:0000313" key="7">
    <source>
        <dbReference type="Proteomes" id="UP000537141"/>
    </source>
</evidence>
<dbReference type="EMBL" id="JACHHU010000002">
    <property type="protein sequence ID" value="MBB6542071.1"/>
    <property type="molecule type" value="Genomic_DNA"/>
</dbReference>
<feature type="transmembrane region" description="Helical" evidence="5">
    <location>
        <begin position="38"/>
        <end position="61"/>
    </location>
</feature>
<accession>A0A7X0TSF3</accession>
<organism evidence="6 7">
    <name type="scientific">Thalassotalea piscium</name>
    <dbReference type="NCBI Taxonomy" id="1230533"/>
    <lineage>
        <taxon>Bacteria</taxon>
        <taxon>Pseudomonadati</taxon>
        <taxon>Pseudomonadota</taxon>
        <taxon>Gammaproteobacteria</taxon>
        <taxon>Alteromonadales</taxon>
        <taxon>Colwelliaceae</taxon>
        <taxon>Thalassotalea</taxon>
    </lineage>
</organism>
<feature type="transmembrane region" description="Helical" evidence="5">
    <location>
        <begin position="12"/>
        <end position="32"/>
    </location>
</feature>
<comment type="subcellular location">
    <subcellularLocation>
        <location evidence="1">Endomembrane system</location>
        <topology evidence="1">Multi-pass membrane protein</topology>
    </subcellularLocation>
</comment>
<name>A0A7X0TSF3_9GAMM</name>
<sequence>MMGYLKLKIPPLLVVVLFAGLMWLVSISFRLYSFSLPYNLVIVSSFWLVALVITLVSAISFKSAKTTVNPTQPNNTSALVTSGIYRITRNPMYLSFSLILLGWGFYLCAVGPLLLVPLFIAYINYFQIIPEENALSKIFGQHYNHYKKNVRRWL</sequence>
<dbReference type="PANTHER" id="PTHR12714">
    <property type="entry name" value="PROTEIN-S ISOPRENYLCYSTEINE O-METHYLTRANSFERASE"/>
    <property type="match status" value="1"/>
</dbReference>
<dbReference type="Gene3D" id="1.20.120.1630">
    <property type="match status" value="1"/>
</dbReference>
<dbReference type="InterPro" id="IPR007318">
    <property type="entry name" value="Phopholipid_MeTrfase"/>
</dbReference>
<gene>
    <name evidence="6" type="ORF">HNQ55_000546</name>
</gene>
<keyword evidence="2 5" id="KW-0812">Transmembrane</keyword>
<reference evidence="6 7" key="1">
    <citation type="submission" date="2020-08" db="EMBL/GenBank/DDBJ databases">
        <title>Genomic Encyclopedia of Type Strains, Phase IV (KMG-IV): sequencing the most valuable type-strain genomes for metagenomic binning, comparative biology and taxonomic classification.</title>
        <authorList>
            <person name="Goeker M."/>
        </authorList>
    </citation>
    <scope>NUCLEOTIDE SEQUENCE [LARGE SCALE GENOMIC DNA]</scope>
    <source>
        <strain evidence="6 7">DSM 26287</strain>
    </source>
</reference>
<dbReference type="GO" id="GO:0008168">
    <property type="term" value="F:methyltransferase activity"/>
    <property type="evidence" value="ECO:0007669"/>
    <property type="project" value="UniProtKB-KW"/>
</dbReference>
<evidence type="ECO:0000313" key="6">
    <source>
        <dbReference type="EMBL" id="MBB6542071.1"/>
    </source>
</evidence>
<keyword evidence="3 5" id="KW-1133">Transmembrane helix</keyword>
<dbReference type="Pfam" id="PF04191">
    <property type="entry name" value="PEMT"/>
    <property type="match status" value="1"/>
</dbReference>
<evidence type="ECO:0000256" key="4">
    <source>
        <dbReference type="ARBA" id="ARBA00023136"/>
    </source>
</evidence>
<dbReference type="GO" id="GO:0012505">
    <property type="term" value="C:endomembrane system"/>
    <property type="evidence" value="ECO:0007669"/>
    <property type="project" value="UniProtKB-SubCell"/>
</dbReference>
<dbReference type="Proteomes" id="UP000537141">
    <property type="component" value="Unassembled WGS sequence"/>
</dbReference>
<proteinExistence type="predicted"/>